<dbReference type="InterPro" id="IPR008816">
    <property type="entry name" value="Gly_zipper_2TM_dom"/>
</dbReference>
<feature type="domain" description="Glycine zipper 2TM" evidence="5">
    <location>
        <begin position="242"/>
        <end position="279"/>
    </location>
</feature>
<dbReference type="InterPro" id="IPR024572">
    <property type="entry name" value="RcnB"/>
</dbReference>
<dbReference type="Gene3D" id="3.10.450.160">
    <property type="entry name" value="inner membrane protein cigr"/>
    <property type="match status" value="1"/>
</dbReference>
<proteinExistence type="inferred from homology"/>
<comment type="similarity">
    <text evidence="2">Belongs to the rickettsiale 17 kDa surface antigen family.</text>
</comment>
<evidence type="ECO:0000256" key="2">
    <source>
        <dbReference type="ARBA" id="ARBA00008681"/>
    </source>
</evidence>
<reference evidence="6 7" key="1">
    <citation type="submission" date="2017-03" db="EMBL/GenBank/DDBJ databases">
        <title>Complete genome sequence of Blastomonas fulva degrading microcsystin LR.</title>
        <authorList>
            <person name="Lee H.-g."/>
            <person name="Jin L."/>
            <person name="oh H.-M."/>
        </authorList>
    </citation>
    <scope>NUCLEOTIDE SEQUENCE [LARGE SCALE GENOMIC DNA]</scope>
    <source>
        <strain evidence="6 7">T2</strain>
    </source>
</reference>
<sequence>MGGGRLRPFSAMACPIVRGELTMKSRAFASVRHAAVAACIGGAVSLAMPVQAADSQLSRPLPSRLDFKAGSALKRGPVGMPSYGARIPVGAPAYVRPFRGFLLPRIWIAPTYYISNWQGYGLARPAQGYGWSRYYDDAVLTDRNGRVYDSVQGVNWQAAQAGQAVVSQTYSPDYDPYNYDGDLLLGNDQVVHGTHWARTAEDSAPGVDYDPDDMAPPPPVAQFDRDYDPAFLEACRRDSGLGGAAIGAAAGGLAGNRIAGRGNRTGGTLIGAGVGAVAGMVLDKAEDRERCKRLLAREAQGGYGVSYGQPPIAPPPGFAGDYDPAFLEACRRETGLGGAAIGAAVGGLAGNRVAGRGNRTGGTLIGAGVGAVAGMVIDKAEDRERCRRLLAQQGAGYPPPPGQGGYPPPPPGYYYYYPPPIVTTVTITPAACNCTEEVVVTETVPVRHRPRVYRSKNVKVHAR</sequence>
<keyword evidence="7" id="KW-1185">Reference proteome</keyword>
<dbReference type="Proteomes" id="UP000258016">
    <property type="component" value="Chromosome"/>
</dbReference>
<evidence type="ECO:0000256" key="3">
    <source>
        <dbReference type="ARBA" id="ARBA00015281"/>
    </source>
</evidence>
<evidence type="ECO:0000313" key="7">
    <source>
        <dbReference type="Proteomes" id="UP000258016"/>
    </source>
</evidence>
<accession>A0ABM6M7Z1</accession>
<evidence type="ECO:0000256" key="1">
    <source>
        <dbReference type="ARBA" id="ARBA00004459"/>
    </source>
</evidence>
<dbReference type="Pfam" id="PF11776">
    <property type="entry name" value="RcnB"/>
    <property type="match status" value="1"/>
</dbReference>
<gene>
    <name evidence="6" type="ORF">B5J99_11680</name>
</gene>
<evidence type="ECO:0000256" key="4">
    <source>
        <dbReference type="ARBA" id="ARBA00023288"/>
    </source>
</evidence>
<protein>
    <recommendedName>
        <fullName evidence="3">17 kDa surface antigen</fullName>
    </recommendedName>
</protein>
<organism evidence="6 7">
    <name type="scientific">Blastomonas fulva</name>
    <dbReference type="NCBI Taxonomy" id="1550728"/>
    <lineage>
        <taxon>Bacteria</taxon>
        <taxon>Pseudomonadati</taxon>
        <taxon>Pseudomonadota</taxon>
        <taxon>Alphaproteobacteria</taxon>
        <taxon>Sphingomonadales</taxon>
        <taxon>Sphingomonadaceae</taxon>
        <taxon>Blastomonas</taxon>
    </lineage>
</organism>
<dbReference type="Pfam" id="PF05433">
    <property type="entry name" value="Rick_17kDa_Anti"/>
    <property type="match status" value="2"/>
</dbReference>
<name>A0ABM6M7Z1_9SPHN</name>
<dbReference type="EMBL" id="CP020083">
    <property type="protein sequence ID" value="ASR52033.1"/>
    <property type="molecule type" value="Genomic_DNA"/>
</dbReference>
<feature type="domain" description="Glycine zipper 2TM" evidence="5">
    <location>
        <begin position="337"/>
        <end position="374"/>
    </location>
</feature>
<comment type="subcellular location">
    <subcellularLocation>
        <location evidence="1">Cell outer membrane</location>
        <topology evidence="1">Lipid-anchor</topology>
    </subcellularLocation>
</comment>
<evidence type="ECO:0000313" key="6">
    <source>
        <dbReference type="EMBL" id="ASR52033.1"/>
    </source>
</evidence>
<keyword evidence="4" id="KW-0449">Lipoprotein</keyword>
<evidence type="ECO:0000259" key="5">
    <source>
        <dbReference type="Pfam" id="PF05433"/>
    </source>
</evidence>